<sequence length="163" mass="17720">MAPKPIMHLLLLLVIALAASSKSFAHAEATTIATSTTKEQLALNVQLLRNLKGSTKETDDEDSYDEDEERIFGLDKLKSLLQRKPDAAVTLGKNSGLGKALAGNTNPAYVRANSQVRSYFSANPTMTRGLELYQIDYMIAIVSLFVSIGALGVLIAMMMQRSN</sequence>
<comment type="domain">
    <text evidence="5">The RxLR-dEER motif acts to carry the protein into the host cell cytoplasm through binding to cell surface phosphatidylinositol-3-phosphate.</text>
</comment>
<evidence type="ECO:0000256" key="3">
    <source>
        <dbReference type="ARBA" id="ARBA00022525"/>
    </source>
</evidence>
<evidence type="ECO:0000256" key="6">
    <source>
        <dbReference type="SAM" id="Phobius"/>
    </source>
</evidence>
<feature type="chain" id="PRO_5044833035" description="RxLR effector protein" evidence="5">
    <location>
        <begin position="22"/>
        <end position="163"/>
    </location>
</feature>
<dbReference type="EMBL" id="JBIMZQ010000033">
    <property type="protein sequence ID" value="KAL3662044.1"/>
    <property type="molecule type" value="Genomic_DNA"/>
</dbReference>
<evidence type="ECO:0000313" key="8">
    <source>
        <dbReference type="Proteomes" id="UP001632037"/>
    </source>
</evidence>
<accession>A0ABD3FAK1</accession>
<evidence type="ECO:0000256" key="4">
    <source>
        <dbReference type="ARBA" id="ARBA00022729"/>
    </source>
</evidence>
<keyword evidence="6" id="KW-0472">Membrane</keyword>
<dbReference type="Pfam" id="PF16810">
    <property type="entry name" value="RXLR"/>
    <property type="match status" value="1"/>
</dbReference>
<keyword evidence="8" id="KW-1185">Reference proteome</keyword>
<dbReference type="Proteomes" id="UP001632037">
    <property type="component" value="Unassembled WGS sequence"/>
</dbReference>
<keyword evidence="6" id="KW-1133">Transmembrane helix</keyword>
<comment type="similarity">
    <text evidence="2 5">Belongs to the RxLR effector family.</text>
</comment>
<evidence type="ECO:0000313" key="7">
    <source>
        <dbReference type="EMBL" id="KAL3662044.1"/>
    </source>
</evidence>
<proteinExistence type="inferred from homology"/>
<name>A0ABD3FAK1_9STRA</name>
<organism evidence="7 8">
    <name type="scientific">Phytophthora oleae</name>
    <dbReference type="NCBI Taxonomy" id="2107226"/>
    <lineage>
        <taxon>Eukaryota</taxon>
        <taxon>Sar</taxon>
        <taxon>Stramenopiles</taxon>
        <taxon>Oomycota</taxon>
        <taxon>Peronosporomycetes</taxon>
        <taxon>Peronosporales</taxon>
        <taxon>Peronosporaceae</taxon>
        <taxon>Phytophthora</taxon>
    </lineage>
</organism>
<dbReference type="InterPro" id="IPR031825">
    <property type="entry name" value="RXLR"/>
</dbReference>
<dbReference type="AlphaFoldDB" id="A0ABD3FAK1"/>
<keyword evidence="3 5" id="KW-0964">Secreted</keyword>
<comment type="function">
    <text evidence="5">Effector that suppresses plant defense responses during pathogen infection.</text>
</comment>
<comment type="caution">
    <text evidence="7">The sequence shown here is derived from an EMBL/GenBank/DDBJ whole genome shotgun (WGS) entry which is preliminary data.</text>
</comment>
<comment type="subcellular location">
    <subcellularLocation>
        <location evidence="1 5">Secreted</location>
    </subcellularLocation>
</comment>
<evidence type="ECO:0000256" key="5">
    <source>
        <dbReference type="RuleBase" id="RU367124"/>
    </source>
</evidence>
<keyword evidence="6" id="KW-0812">Transmembrane</keyword>
<keyword evidence="4 5" id="KW-0732">Signal</keyword>
<evidence type="ECO:0000256" key="2">
    <source>
        <dbReference type="ARBA" id="ARBA00010400"/>
    </source>
</evidence>
<feature type="signal peptide" evidence="5">
    <location>
        <begin position="1"/>
        <end position="21"/>
    </location>
</feature>
<gene>
    <name evidence="7" type="ORF">V7S43_012851</name>
</gene>
<protein>
    <recommendedName>
        <fullName evidence="5">RxLR effector protein</fullName>
    </recommendedName>
</protein>
<reference evidence="7 8" key="1">
    <citation type="submission" date="2024-09" db="EMBL/GenBank/DDBJ databases">
        <title>Genome sequencing and assembly of Phytophthora oleae, isolate VK10A, causative agent of rot of olive drupes.</title>
        <authorList>
            <person name="Conti Taguali S."/>
            <person name="Riolo M."/>
            <person name="La Spada F."/>
            <person name="Cacciola S.O."/>
            <person name="Dionisio G."/>
        </authorList>
    </citation>
    <scope>NUCLEOTIDE SEQUENCE [LARGE SCALE GENOMIC DNA]</scope>
    <source>
        <strain evidence="7 8">VK10A</strain>
    </source>
</reference>
<evidence type="ECO:0000256" key="1">
    <source>
        <dbReference type="ARBA" id="ARBA00004613"/>
    </source>
</evidence>
<feature type="transmembrane region" description="Helical" evidence="6">
    <location>
        <begin position="137"/>
        <end position="159"/>
    </location>
</feature>